<dbReference type="GO" id="GO:0043023">
    <property type="term" value="F:ribosomal large subunit binding"/>
    <property type="evidence" value="ECO:0007669"/>
    <property type="project" value="TreeGrafter"/>
</dbReference>
<dbReference type="Pfam" id="PF01765">
    <property type="entry name" value="RRF"/>
    <property type="match status" value="1"/>
</dbReference>
<dbReference type="InterPro" id="IPR036191">
    <property type="entry name" value="RRF_sf"/>
</dbReference>
<evidence type="ECO:0000256" key="3">
    <source>
        <dbReference type="ARBA" id="ARBA00022917"/>
    </source>
</evidence>
<dbReference type="InterPro" id="IPR023584">
    <property type="entry name" value="Ribosome_recyc_fac_dom"/>
</dbReference>
<dbReference type="Gene3D" id="3.30.1360.40">
    <property type="match status" value="1"/>
</dbReference>
<dbReference type="EMBL" id="VCGU01000003">
    <property type="protein sequence ID" value="TRY78942.1"/>
    <property type="molecule type" value="Genomic_DNA"/>
</dbReference>
<dbReference type="Gene3D" id="1.10.132.20">
    <property type="entry name" value="Ribosome-recycling factor"/>
    <property type="match status" value="1"/>
</dbReference>
<keyword evidence="7" id="KW-1185">Reference proteome</keyword>
<dbReference type="AlphaFoldDB" id="A0A553PMN5"/>
<dbReference type="PANTHER" id="PTHR20982:SF3">
    <property type="entry name" value="MITOCHONDRIAL RIBOSOME RECYCLING FACTOR PSEUDO 1"/>
    <property type="match status" value="1"/>
</dbReference>
<evidence type="ECO:0000256" key="4">
    <source>
        <dbReference type="ARBA" id="ARBA00033107"/>
    </source>
</evidence>
<dbReference type="GO" id="GO:0006412">
    <property type="term" value="P:translation"/>
    <property type="evidence" value="ECO:0007669"/>
    <property type="project" value="UniProtKB-KW"/>
</dbReference>
<keyword evidence="3" id="KW-0648">Protein biosynthesis</keyword>
<gene>
    <name evidence="6" type="ORF">TCAL_05002</name>
</gene>
<dbReference type="PANTHER" id="PTHR20982">
    <property type="entry name" value="RIBOSOME RECYCLING FACTOR"/>
    <property type="match status" value="1"/>
</dbReference>
<dbReference type="SUPFAM" id="SSF55194">
    <property type="entry name" value="Ribosome recycling factor, RRF"/>
    <property type="match status" value="1"/>
</dbReference>
<proteinExistence type="inferred from homology"/>
<dbReference type="Proteomes" id="UP000318571">
    <property type="component" value="Chromosome 11"/>
</dbReference>
<dbReference type="OrthoDB" id="407355at2759"/>
<dbReference type="OMA" id="RVRRTIC"/>
<name>A0A553PMN5_TIGCA</name>
<evidence type="ECO:0000256" key="1">
    <source>
        <dbReference type="ARBA" id="ARBA00005912"/>
    </source>
</evidence>
<comment type="caution">
    <text evidence="6">The sequence shown here is derived from an EMBL/GenBank/DDBJ whole genome shotgun (WGS) entry which is preliminary data.</text>
</comment>
<sequence length="332" mass="37377">MRLAVLTLLRTPRVRRTICPWTALTPHTRVPVGSQLHPVLVPPHGLSAFHTHAPCSANKGKASKGGKADKPSKAMKEFMEDVLSDGEDDEDEPSQATVNEILDAQSSPAAHFLARHQQNAGKHHPDTAKGRNKAKSGHTLTMTYQSMRHILDIDQYWTDLDHVVGQLQKYYLQNFSLRSATAVDELLVDLEGDQFPLKEVASISKKDPKRIVIDCQAFPQAAVTIIKVLQTSGLNLNPQQEGLRIYVPMPKITREHREQLADGAKKKQKDFVEDLRQVYRQYTITLGELELKHKVTNDEHKVIGDVLLQILHHFMGESEKVMHVKVREILGK</sequence>
<accession>A0A553PMN5</accession>
<feature type="domain" description="Ribosome recycling factor" evidence="5">
    <location>
        <begin position="179"/>
        <end position="330"/>
    </location>
</feature>
<dbReference type="STRING" id="6832.A0A553PMN5"/>
<protein>
    <recommendedName>
        <fullName evidence="2">Ribosome-recycling factor, mitochondrial</fullName>
    </recommendedName>
    <alternativeName>
        <fullName evidence="4">Ribosome-releasing factor, mitochondrial</fullName>
    </alternativeName>
</protein>
<evidence type="ECO:0000259" key="5">
    <source>
        <dbReference type="Pfam" id="PF01765"/>
    </source>
</evidence>
<evidence type="ECO:0000256" key="2">
    <source>
        <dbReference type="ARBA" id="ARBA00020581"/>
    </source>
</evidence>
<evidence type="ECO:0000313" key="6">
    <source>
        <dbReference type="EMBL" id="TRY78942.1"/>
    </source>
</evidence>
<reference evidence="6 7" key="1">
    <citation type="journal article" date="2018" name="Nat. Ecol. Evol.">
        <title>Genomic signatures of mitonuclear coevolution across populations of Tigriopus californicus.</title>
        <authorList>
            <person name="Barreto F.S."/>
            <person name="Watson E.T."/>
            <person name="Lima T.G."/>
            <person name="Willett C.S."/>
            <person name="Edmands S."/>
            <person name="Li W."/>
            <person name="Burton R.S."/>
        </authorList>
    </citation>
    <scope>NUCLEOTIDE SEQUENCE [LARGE SCALE GENOMIC DNA]</scope>
    <source>
        <strain evidence="6 7">San Diego</strain>
    </source>
</reference>
<dbReference type="InterPro" id="IPR002661">
    <property type="entry name" value="Ribosome_recyc_fac"/>
</dbReference>
<organism evidence="6 7">
    <name type="scientific">Tigriopus californicus</name>
    <name type="common">Marine copepod</name>
    <dbReference type="NCBI Taxonomy" id="6832"/>
    <lineage>
        <taxon>Eukaryota</taxon>
        <taxon>Metazoa</taxon>
        <taxon>Ecdysozoa</taxon>
        <taxon>Arthropoda</taxon>
        <taxon>Crustacea</taxon>
        <taxon>Multicrustacea</taxon>
        <taxon>Hexanauplia</taxon>
        <taxon>Copepoda</taxon>
        <taxon>Harpacticoida</taxon>
        <taxon>Harpacticidae</taxon>
        <taxon>Tigriopus</taxon>
    </lineage>
</organism>
<comment type="similarity">
    <text evidence="1">Belongs to the RRF family.</text>
</comment>
<evidence type="ECO:0000313" key="7">
    <source>
        <dbReference type="Proteomes" id="UP000318571"/>
    </source>
</evidence>
<dbReference type="GO" id="GO:0005739">
    <property type="term" value="C:mitochondrion"/>
    <property type="evidence" value="ECO:0007669"/>
    <property type="project" value="TreeGrafter"/>
</dbReference>